<feature type="domain" description="Response regulatory" evidence="2">
    <location>
        <begin position="1"/>
        <end position="112"/>
    </location>
</feature>
<dbReference type="GO" id="GO:0000160">
    <property type="term" value="P:phosphorelay signal transduction system"/>
    <property type="evidence" value="ECO:0007669"/>
    <property type="project" value="InterPro"/>
</dbReference>
<dbReference type="InterPro" id="IPR011006">
    <property type="entry name" value="CheY-like_superfamily"/>
</dbReference>
<name>A0A6J4VR00_9BACT</name>
<evidence type="ECO:0000313" key="3">
    <source>
        <dbReference type="EMBL" id="CAA9583095.1"/>
    </source>
</evidence>
<proteinExistence type="predicted"/>
<evidence type="ECO:0000256" key="1">
    <source>
        <dbReference type="PROSITE-ProRule" id="PRU00169"/>
    </source>
</evidence>
<keyword evidence="1" id="KW-0597">Phosphoprotein</keyword>
<gene>
    <name evidence="3" type="ORF">AVDCRST_MAG59-5064</name>
</gene>
<accession>A0A6J4VR00</accession>
<feature type="modified residue" description="4-aspartylphosphate" evidence="1">
    <location>
        <position position="43"/>
    </location>
</feature>
<sequence>MLGLFADLLDDDGAGTYHVTTRAYVDHDLATLRALEPDLIVLDYMWAEEDTGWSLLQLLKMDPATAAIPVVLCTGAAREVEALGGHLAEMGIRVVLKPFNIDRLEGAIADGLAQQVGQGTEEPARGR</sequence>
<dbReference type="InterPro" id="IPR001789">
    <property type="entry name" value="Sig_transdc_resp-reg_receiver"/>
</dbReference>
<organism evidence="3">
    <name type="scientific">uncultured Thermomicrobiales bacterium</name>
    <dbReference type="NCBI Taxonomy" id="1645740"/>
    <lineage>
        <taxon>Bacteria</taxon>
        <taxon>Pseudomonadati</taxon>
        <taxon>Thermomicrobiota</taxon>
        <taxon>Thermomicrobia</taxon>
        <taxon>Thermomicrobiales</taxon>
        <taxon>environmental samples</taxon>
    </lineage>
</organism>
<dbReference type="AlphaFoldDB" id="A0A6J4VR00"/>
<dbReference type="Gene3D" id="3.40.50.2300">
    <property type="match status" value="1"/>
</dbReference>
<dbReference type="PROSITE" id="PS50110">
    <property type="entry name" value="RESPONSE_REGULATORY"/>
    <property type="match status" value="1"/>
</dbReference>
<protein>
    <recommendedName>
        <fullName evidence="2">Response regulatory domain-containing protein</fullName>
    </recommendedName>
</protein>
<reference evidence="3" key="1">
    <citation type="submission" date="2020-02" db="EMBL/GenBank/DDBJ databases">
        <authorList>
            <person name="Meier V. D."/>
        </authorList>
    </citation>
    <scope>NUCLEOTIDE SEQUENCE</scope>
    <source>
        <strain evidence="3">AVDCRST_MAG59</strain>
    </source>
</reference>
<evidence type="ECO:0000259" key="2">
    <source>
        <dbReference type="PROSITE" id="PS50110"/>
    </source>
</evidence>
<dbReference type="SUPFAM" id="SSF52172">
    <property type="entry name" value="CheY-like"/>
    <property type="match status" value="1"/>
</dbReference>
<dbReference type="EMBL" id="CADCWF010000360">
    <property type="protein sequence ID" value="CAA9583095.1"/>
    <property type="molecule type" value="Genomic_DNA"/>
</dbReference>